<dbReference type="AlphaFoldDB" id="A0A1I7WD92"/>
<reference evidence="2" key="1">
    <citation type="submission" date="2016-11" db="UniProtKB">
        <authorList>
            <consortium name="WormBaseParasite"/>
        </authorList>
    </citation>
    <scope>IDENTIFICATION</scope>
</reference>
<protein>
    <submittedName>
        <fullName evidence="2">Kinesin motor domain-containing protein</fullName>
    </submittedName>
</protein>
<organism evidence="1 2">
    <name type="scientific">Heterorhabditis bacteriophora</name>
    <name type="common">Entomopathogenic nematode worm</name>
    <dbReference type="NCBI Taxonomy" id="37862"/>
    <lineage>
        <taxon>Eukaryota</taxon>
        <taxon>Metazoa</taxon>
        <taxon>Ecdysozoa</taxon>
        <taxon>Nematoda</taxon>
        <taxon>Chromadorea</taxon>
        <taxon>Rhabditida</taxon>
        <taxon>Rhabditina</taxon>
        <taxon>Rhabditomorpha</taxon>
        <taxon>Strongyloidea</taxon>
        <taxon>Heterorhabditidae</taxon>
        <taxon>Heterorhabditis</taxon>
    </lineage>
</organism>
<sequence>MRDRTADLLRSTVADSGLVNSNSSVLTQLRPKATGDRTQYSEFSSLIAVNKINRRDDVAGSSRYGLVN</sequence>
<proteinExistence type="predicted"/>
<dbReference type="Proteomes" id="UP000095283">
    <property type="component" value="Unplaced"/>
</dbReference>
<name>A0A1I7WD92_HETBA</name>
<keyword evidence="1" id="KW-1185">Reference proteome</keyword>
<dbReference type="WBParaSite" id="Hba_02744">
    <property type="protein sequence ID" value="Hba_02744"/>
    <property type="gene ID" value="Hba_02744"/>
</dbReference>
<evidence type="ECO:0000313" key="2">
    <source>
        <dbReference type="WBParaSite" id="Hba_02744"/>
    </source>
</evidence>
<accession>A0A1I7WD92</accession>
<evidence type="ECO:0000313" key="1">
    <source>
        <dbReference type="Proteomes" id="UP000095283"/>
    </source>
</evidence>